<name>A0ACB7IZA0_PLECO</name>
<keyword evidence="2" id="KW-1185">Reference proteome</keyword>
<evidence type="ECO:0000313" key="1">
    <source>
        <dbReference type="EMBL" id="KAG9223069.1"/>
    </source>
</evidence>
<comment type="caution">
    <text evidence="1">The sequence shown here is derived from an EMBL/GenBank/DDBJ whole genome shotgun (WGS) entry which is preliminary data.</text>
</comment>
<organism evidence="1 2">
    <name type="scientific">Pleurotus cornucopiae</name>
    <name type="common">Cornucopia mushroom</name>
    <dbReference type="NCBI Taxonomy" id="5321"/>
    <lineage>
        <taxon>Eukaryota</taxon>
        <taxon>Fungi</taxon>
        <taxon>Dikarya</taxon>
        <taxon>Basidiomycota</taxon>
        <taxon>Agaricomycotina</taxon>
        <taxon>Agaricomycetes</taxon>
        <taxon>Agaricomycetidae</taxon>
        <taxon>Agaricales</taxon>
        <taxon>Pleurotineae</taxon>
        <taxon>Pleurotaceae</taxon>
        <taxon>Pleurotus</taxon>
    </lineage>
</organism>
<accession>A0ACB7IZA0</accession>
<sequence length="430" mass="47717">MLNVRSALESSHGGCTIVTVSRQKPAQTIVVNNSEFCGTLHTRTARGTLTGSMDILLVPSIRLINDEPTNGNSTFAHPNEDSHILTRTRGQAIMRVLRPLLPRTSEHTRRSLPETRLSTSRAPHQSCRPTTDDSARRCVSYITLAHHTGLRPKSRLWPPRHLLAVAANTLSIFNSRYDAQPQPQPQQQQQRTHQRVRPNDSSRARRADAAHVRPQRARAAPRPAPPTTPILVLGNVPQFPRQFPFLQAMGRVLLDAGTKTSASFLHSFVMAMACHPAVQARAQAEPDDVLGDAQMPVLEDYGSLPYLDALIKLHRFRPIVPTGVPHVASRATQYNGFVIPKGSIIFMNTWGVYHDPEPELFDDPESFKPERYLLSEFGTKPGADTEGLRDSLPFGAGRPGVEFALKPFTCNVEARSEARASLIRRVYEAL</sequence>
<dbReference type="EMBL" id="WQMT02000005">
    <property type="protein sequence ID" value="KAG9223069.1"/>
    <property type="molecule type" value="Genomic_DNA"/>
</dbReference>
<reference evidence="1 2" key="1">
    <citation type="journal article" date="2021" name="Appl. Environ. Microbiol.">
        <title>Genetic linkage and physical mapping for an oyster mushroom Pleurotus cornucopiae and QTL analysis for the trait cap color.</title>
        <authorList>
            <person name="Zhang Y."/>
            <person name="Gao W."/>
            <person name="Sonnenberg A."/>
            <person name="Chen Q."/>
            <person name="Zhang J."/>
            <person name="Huang C."/>
        </authorList>
    </citation>
    <scope>NUCLEOTIDE SEQUENCE [LARGE SCALE GENOMIC DNA]</scope>
    <source>
        <strain evidence="1">CCMSSC00406</strain>
    </source>
</reference>
<evidence type="ECO:0000313" key="2">
    <source>
        <dbReference type="Proteomes" id="UP000824881"/>
    </source>
</evidence>
<dbReference type="Proteomes" id="UP000824881">
    <property type="component" value="Unassembled WGS sequence"/>
</dbReference>
<protein>
    <submittedName>
        <fullName evidence="1">Uncharacterized protein</fullName>
    </submittedName>
</protein>
<proteinExistence type="predicted"/>
<gene>
    <name evidence="1" type="ORF">CCMSSC00406_0000242</name>
</gene>